<dbReference type="EMBL" id="CP029529">
    <property type="protein sequence ID" value="AYU81039.1"/>
    <property type="molecule type" value="Genomic_DNA"/>
</dbReference>
<evidence type="ECO:0000256" key="1">
    <source>
        <dbReference type="PROSITE-ProRule" id="PRU01011"/>
    </source>
</evidence>
<feature type="region of interest" description="Disordered" evidence="2">
    <location>
        <begin position="2683"/>
        <end position="2705"/>
    </location>
</feature>
<dbReference type="PROSITE" id="PS51642">
    <property type="entry name" value="HEMOPEXIN_2"/>
    <property type="match status" value="1"/>
</dbReference>
<reference evidence="3 4" key="1">
    <citation type="journal article" date="2018" name="Sci. Rep.">
        <title>A complete Leishmania donovani reference genome identifies novel genetic variations associated with virulence.</title>
        <authorList>
            <person name="Lypaczewski P."/>
            <person name="Hoshizaki J."/>
            <person name="Zhang W.-W."/>
            <person name="McCall L.-I."/>
            <person name="Torcivia-Rodriguez J."/>
            <person name="Simonyan V."/>
            <person name="Kaur A."/>
            <person name="Dewar K."/>
            <person name="Matlashewski G."/>
        </authorList>
    </citation>
    <scope>NUCLEOTIDE SEQUENCE [LARGE SCALE GENOMIC DNA]</scope>
    <source>
        <strain evidence="3 4">LdCL</strain>
    </source>
</reference>
<dbReference type="SUPFAM" id="SSF52047">
    <property type="entry name" value="RNI-like"/>
    <property type="match status" value="1"/>
</dbReference>
<dbReference type="OrthoDB" id="272658at2759"/>
<feature type="compositionally biased region" description="Polar residues" evidence="2">
    <location>
        <begin position="971"/>
        <end position="990"/>
    </location>
</feature>
<feature type="region of interest" description="Disordered" evidence="2">
    <location>
        <begin position="2766"/>
        <end position="2788"/>
    </location>
</feature>
<feature type="region of interest" description="Disordered" evidence="2">
    <location>
        <begin position="1286"/>
        <end position="1320"/>
    </location>
</feature>
<dbReference type="InterPro" id="IPR018487">
    <property type="entry name" value="Hemopexin-like_repeat"/>
</dbReference>
<feature type="region of interest" description="Disordered" evidence="2">
    <location>
        <begin position="1743"/>
        <end position="1770"/>
    </location>
</feature>
<feature type="compositionally biased region" description="Low complexity" evidence="2">
    <location>
        <begin position="2768"/>
        <end position="2778"/>
    </location>
</feature>
<protein>
    <submittedName>
        <fullName evidence="3">Uncharacterized protein</fullName>
    </submittedName>
</protein>
<gene>
    <name evidence="3" type="ORF">LdCL_300029500</name>
</gene>
<feature type="region of interest" description="Disordered" evidence="2">
    <location>
        <begin position="898"/>
        <end position="990"/>
    </location>
</feature>
<feature type="compositionally biased region" description="Polar residues" evidence="2">
    <location>
        <begin position="1286"/>
        <end position="1297"/>
    </location>
</feature>
<sequence>MASSITPVALPSSALLNPKEAAAFYESVCRSEGVFIQSTFLKQLLLGSVIIQFENGYLGESGVGPIIRTLQCTPLRALLLAKCALSTEDMKIVCAGLAQHPQLEKIDIRGVPLTIGGAKELLHLVTHNTRITEVLMDESVPKYVAIQQQCNRHAEATHQISECMICGAAVSSKAGTSCETLVTRLLLEYLMPASKSVSVAGLRVLCGAWQECLNRNKGILAVCAGLCAESLAEDLCRCVSSVTKALVMHKPYNAPNLVFLRAYLTREHMRLQAEVEAEQAPQPEHGSAPSPSLLVPGPVDAVLEERWRTKRARIDIDAFFQDDNSLCLPRCTVCGCPAECSQDGPTWLLRVLQKDITEHGAVVTPVALVRLWRLFGLYANLQPCSRRCVRHLVRYGLYGYGGVNCSYASGYPPLSSAAGGHAALQRLPLVNFSVVDIEREVVEDVCGGELNCALTVASALADEEAAPMDPYLLFAIGRQLRRQSVRTIGMDLASACEAARLVGCLPVSEAPFKYRGRNSTAEAPPRDLVADWATWSSSSGEATVRKWLHRAFAHRRQRVCVVDGPHRDLFDNIRAALWTLRRQARSILVTVKFVVAWLSLPNGVIAPDTSVHKHGFYTTAKVIGQITLHSTVYIILQFPFGIHVGYKGFFYLPKTVFLQIVRGLAFVFLDTVGIEYRSAGRAACVHGYELVGRPVGATSPDALALLRRLLMCLMVLGLEQRQAAVTVWGAALGSCDVKEMRRLLSHEHLPAPLRFLRSLLEARQVAMAAPDLSDCRPGMGRRRQGHATASRTYWERVLLFSRFPSQLLFFFSELIGTRECFDWLQEALRAASAVLTTAKDGGTSDQAALSLSTVKQGADLMSHPLTSTAERQWIVTLPAPSQVVTMVRVPEFSLQLDSTPTGVAARRSTSASQQRRSVRREQMISMAPKHAAAKTPSPPSALPLGERRRKTLRQSAVTSSAPKGSLRAKSAESQASEEGMSTTNAASTALRTESRPSFPFDQNLQHQLHRKWAGERAKRQESLQAASSVGILEFLRALRQPRSAVKQLRRGSNSALQRMHADDMHALDASNCGDAPAAIPGRLLGKPWLVLPFPGSTGNSNNTATSSSSPVSDILLLFIGDTVSAYSQCESRLLCGPVAMCDDPLLVDFPFRTGVDAAVAHPTEPHLAFFFSGREWLLFDFYLAECVDGPYATSSHGQFRRLPSIFHDRVDGVVHIPHTQLLVFFRDYCYVVFDTSTRHCVGGMGFLDPPSRETVGPGGPPVLAGHNSSSMPPALKDLIRTLQQTTAASQNAKSAQMQRDKSSDVDSDADDDAARAMAGPSSIGTTALPLLLSVQLQGLLGTAPMTAFCIRSADSEKSTEACYVVSRTGAVIPVCWQPLEDVASEAETQESGAGVRPERQRRWLLNVQEHSSPTTETPLRNLPLLFRQFTTAALAGLCKLAVETECTLTHPCTVSAASSPQLSVFDPERQVQTSNVSPLAAVAPHDAGTERNSATANTSSGAPYSPEGSCGKPLSTSPLTRITSSLIATDLGERVPLALSRCWSAQETGIEFTGNSTWHDEVLFYGDAEEPQRPRASEISDSLAAEGQSSPPPPQQEASGGAADVDGVQRVSFIEYDLGASAPPRIFTALLLVLDTSALPSSLLQLSSLVASVDSSTDGTMYFSQALVRITSPVVAARWGSGAGSVTFSAARFWRLRFRTPVPACLGVVRLFWMETAPGSFAETQLPAPTVLSPCIPVTLTAPPLPREPSAGDGDVAAAQPSSHSGRAATGDPLIIEAEELFQASRKLISSDNFHPVFADDPSRSGAGWFVPHAVMPVLVSSSISTCVFVCASSILQLGWAHQGASSASPQAEAQPMVRRTGFRDIPYPFVLGWDAVFYVAPRKHPGRVALLRGDWMLLWDLHEQRPLSDVLLWRTSALLGKLGSLPIATVIAVINCWSSEEGDAVIGIFHVASSLEEREVKYVEFDLETGAVLDLPVLLAACLTNRFRAPPPPPGSTLHTVLCTPSSPSTWYMFWDRSVQRVSRAELMAENGNGGDDGVAAADPLSESRLFYSVPLYLSEWGQPQHHCSVLLDVPQLLKDAQGESGDDLMITGMQLYSAGGRAGERTCWQVQCSENGGGEWKDVAMHYQAAGGRVCGDTLWTPTDACALSKCPYWRLSRVASSQDPNAAFAAMPSSTASESAVAQSYSQLRLLTVPRRRCRQLPTRISGDAATTPVADINSFFSQRAPGVVTLSLQPCASATATPLSPSPDGVTYELMWDYGSSPVALCSVAFEPRDTSPFTVQCTWTMWHSSTAAGPGICSATTTKLIGGSDTCGRCTLSWLPDGPYRYWRLQCEWRTIAGAASGDCPPSSLIISSFSAHEYDGPLITVYNADGGCLRATPLLWPMADRATTSPYQLQCVANSVIQLMNVPLGLTLWETEFFGERGSCTARIAVESTNDARQWYIAAETTICTAMATASRPQLCSLSWPSCGAHVLWRLRVLESSTDVTLHLTRVRLGHRPTASHISIFVPQPTTSNPSSAATAAATVGALHRNLSVTAVAEAPVEHASVSMLRLTRPQRMVRVRATLPSSAARYHVEYLGLDGTSWLFAAVMDSGCADALYSAYSSNSFSAVVASVSWDGTLVSPSTHWRLRPVNETSLDQPQGVEWFEHSSEYAELVDTAEIPGMIVSTSGFTEVHLPSMLSGSAPHRRTTEESTARIAPPMPVLQCAAQSLQSSDTSQDSTPSAVTWSFLSPVMFDQVLLFVQYTVDKPVAPAVAEALGEESGGSASADAEAPAPAPPAPQVSANQPLQQVLVETSDNGQDYVAVAETVLRLCDQTVSLRWVEVPKAAFWRLRFTRRVVPPEALPGEAPLPVDKPFTFTLSLYAARWLIRRGGHALLAQVAKPTPGHYTNTIFRSWISEAFSREGAFMQSCLHAFEEYTRAQNQPRQTDAISRLGQVAGTVQKMKQMYQSFLQKAAKEAGSYMRLGGEEAAQEADGRSSRAVAPLLPPSIPAEVSEWLSKEHLSSDIIYLLVASTTATSIGGPHVLHLAELLNHPLAFRQALQFTKRTTSWFYPCLEAVGPLAEDWYGFPASRVCASLSVFWSLSTLLQRQLGALLSTADAITPLSEHVASPLVVVRVTESNWEPIHHFPTVAPLLYAVGFHERPFTMAFAINDIVFTPPYAMGVPSTRDSQPLVSPYPYMIAAGVNFVQQCPLACCPAPVMDVLRYILPASAFVVDARGNAIVLTTLVLTVGSLRAGSGVGGEERSAVLRFTVSGNGVNFGLTGLVMESIEFEVLMLSADGVSADRDAPAEQRFHQMNFVSHGARFVGGAGALAGGRPVAQPENDVSTPEVELPLSLMGAVDSDGLPLVSLRGDFGNARFATVAELPGAVVTHLQFTTICHVEGSVPVVDASSTGGGEGDSNVAHWVFAPLEGEGQVLLPGVLCSCNCACTVDTTWGESELPVRLSSFHIAVDRCAVEDLEAIFRACRGDERDLGQELFLSARRDATAYDVGGLRIEVAASLRVLTGHVVDDRVRLSLKGMAVLSLENTAIPDATLEMDCEAGFIALTARCVHSLVVGAILVEGCTEKPILMQLLRPVGVPRGIGERTDQGSAPASAIRFLVCGYGRLFSAHHMAQVTLELSQSTERFNSVTLVAASLRHVGLAVTLQDCVVSEVWRFAQMTINERALRGVIERDMGGVPIIAAMQAHQIPLALSIASIAPEPYDLVAQRLSCRVKGLLYGTCFDVVTSVVAPDDSDDLWSLLGAQCIPAMLEQCEANLWASYANVIGLRETSSGCRPDTDATV</sequence>
<organism evidence="3 4">
    <name type="scientific">Leishmania donovani</name>
    <dbReference type="NCBI Taxonomy" id="5661"/>
    <lineage>
        <taxon>Eukaryota</taxon>
        <taxon>Discoba</taxon>
        <taxon>Euglenozoa</taxon>
        <taxon>Kinetoplastea</taxon>
        <taxon>Metakinetoplastina</taxon>
        <taxon>Trypanosomatida</taxon>
        <taxon>Trypanosomatidae</taxon>
        <taxon>Leishmaniinae</taxon>
        <taxon>Leishmania</taxon>
    </lineage>
</organism>
<feature type="compositionally biased region" description="Low complexity" evidence="2">
    <location>
        <begin position="903"/>
        <end position="915"/>
    </location>
</feature>
<dbReference type="VEuPathDB" id="TriTrypDB:LdBPK_302400.1"/>
<dbReference type="Gene3D" id="2.110.10.10">
    <property type="entry name" value="Hemopexin-like domain"/>
    <property type="match status" value="1"/>
</dbReference>
<keyword evidence="4" id="KW-1185">Reference proteome</keyword>
<evidence type="ECO:0000256" key="2">
    <source>
        <dbReference type="SAM" id="MobiDB-lite"/>
    </source>
</evidence>
<feature type="repeat" description="Hemopexin" evidence="1">
    <location>
        <begin position="1152"/>
        <end position="1202"/>
    </location>
</feature>
<dbReference type="InterPro" id="IPR036375">
    <property type="entry name" value="Hemopexin-like_dom_sf"/>
</dbReference>
<dbReference type="Proteomes" id="UP000274082">
    <property type="component" value="Chromosome 30"/>
</dbReference>
<dbReference type="InterPro" id="IPR032675">
    <property type="entry name" value="LRR_dom_sf"/>
</dbReference>
<evidence type="ECO:0000313" key="4">
    <source>
        <dbReference type="Proteomes" id="UP000274082"/>
    </source>
</evidence>
<accession>A0A3Q8IFR2</accession>
<dbReference type="VEuPathDB" id="TriTrypDB:LdCL_300029500"/>
<feature type="compositionally biased region" description="Polar residues" evidence="2">
    <location>
        <begin position="953"/>
        <end position="962"/>
    </location>
</feature>
<proteinExistence type="predicted"/>
<feature type="region of interest" description="Disordered" evidence="2">
    <location>
        <begin position="1481"/>
        <end position="1515"/>
    </location>
</feature>
<dbReference type="VEuPathDB" id="TriTrypDB:LDHU3_30.3240"/>
<evidence type="ECO:0000313" key="3">
    <source>
        <dbReference type="EMBL" id="AYU81039.1"/>
    </source>
</evidence>
<dbReference type="Gene3D" id="3.80.10.10">
    <property type="entry name" value="Ribonuclease Inhibitor"/>
    <property type="match status" value="1"/>
</dbReference>
<feature type="compositionally biased region" description="Polar residues" evidence="2">
    <location>
        <begin position="1490"/>
        <end position="1502"/>
    </location>
</feature>
<name>A0A3Q8IFR2_LEIDO</name>
<dbReference type="SUPFAM" id="SSF50923">
    <property type="entry name" value="Hemopexin-like domain"/>
    <property type="match status" value="1"/>
</dbReference>
<feature type="region of interest" description="Disordered" evidence="2">
    <location>
        <begin position="1569"/>
        <end position="1602"/>
    </location>
</feature>
<dbReference type="PANTHER" id="PTHR23202:SF122">
    <property type="entry name" value="MULTI SEX COMBS, ISOFORM A"/>
    <property type="match status" value="1"/>
</dbReference>
<dbReference type="PANTHER" id="PTHR23202">
    <property type="entry name" value="WASP INTERACTING PROTEIN-RELATED"/>
    <property type="match status" value="1"/>
</dbReference>